<dbReference type="EMBL" id="FNVA01000001">
    <property type="protein sequence ID" value="SEF71507.1"/>
    <property type="molecule type" value="Genomic_DNA"/>
</dbReference>
<feature type="transmembrane region" description="Helical" evidence="2">
    <location>
        <begin position="20"/>
        <end position="40"/>
    </location>
</feature>
<proteinExistence type="predicted"/>
<feature type="compositionally biased region" description="Basic and acidic residues" evidence="1">
    <location>
        <begin position="96"/>
        <end position="106"/>
    </location>
</feature>
<evidence type="ECO:0000256" key="1">
    <source>
        <dbReference type="SAM" id="MobiDB-lite"/>
    </source>
</evidence>
<protein>
    <submittedName>
        <fullName evidence="3">Uncharacterized protein</fullName>
    </submittedName>
</protein>
<feature type="region of interest" description="Disordered" evidence="1">
    <location>
        <begin position="86"/>
        <end position="108"/>
    </location>
</feature>
<evidence type="ECO:0000313" key="3">
    <source>
        <dbReference type="EMBL" id="SEF71507.1"/>
    </source>
</evidence>
<gene>
    <name evidence="3" type="ORF">SAMN05421819_0919</name>
</gene>
<dbReference type="AlphaFoldDB" id="A0A1H5UB72"/>
<organism evidence="3 4">
    <name type="scientific">Bryocella elongata</name>
    <dbReference type="NCBI Taxonomy" id="863522"/>
    <lineage>
        <taxon>Bacteria</taxon>
        <taxon>Pseudomonadati</taxon>
        <taxon>Acidobacteriota</taxon>
        <taxon>Terriglobia</taxon>
        <taxon>Terriglobales</taxon>
        <taxon>Acidobacteriaceae</taxon>
        <taxon>Bryocella</taxon>
    </lineage>
</organism>
<accession>A0A1H5UB72</accession>
<name>A0A1H5UB72_9BACT</name>
<dbReference type="RefSeq" id="WP_103931777.1">
    <property type="nucleotide sequence ID" value="NZ_FNVA01000001.1"/>
</dbReference>
<sequence length="193" mass="21381">MLIDEIGLQQEAAKRRERLLIWLLLAFVVVCGIGVGVRLYRSSQSRVDRGSAQSVSFAGRTLQLPPLWKPDLAETTVHTLVLTPEGLAPGANPKRISLEDERDHPETPSQFVDGWLKTPHEPDPTVESMIPYYDASVNAVGASCVRIAYGGAERSLKIICLAHDGRYKVTFTGSERDIRPLDSLIEQFTVLEN</sequence>
<evidence type="ECO:0000256" key="2">
    <source>
        <dbReference type="SAM" id="Phobius"/>
    </source>
</evidence>
<keyword evidence="2" id="KW-0472">Membrane</keyword>
<keyword evidence="2" id="KW-0812">Transmembrane</keyword>
<dbReference type="Proteomes" id="UP000236728">
    <property type="component" value="Unassembled WGS sequence"/>
</dbReference>
<keyword evidence="2" id="KW-1133">Transmembrane helix</keyword>
<reference evidence="3 4" key="1">
    <citation type="submission" date="2016-10" db="EMBL/GenBank/DDBJ databases">
        <authorList>
            <person name="de Groot N.N."/>
        </authorList>
    </citation>
    <scope>NUCLEOTIDE SEQUENCE [LARGE SCALE GENOMIC DNA]</scope>
    <source>
        <strain evidence="3 4">DSM 22489</strain>
    </source>
</reference>
<keyword evidence="4" id="KW-1185">Reference proteome</keyword>
<evidence type="ECO:0000313" key="4">
    <source>
        <dbReference type="Proteomes" id="UP000236728"/>
    </source>
</evidence>